<evidence type="ECO:0000313" key="4">
    <source>
        <dbReference type="Proteomes" id="UP000295351"/>
    </source>
</evidence>
<dbReference type="InterPro" id="IPR023753">
    <property type="entry name" value="FAD/NAD-binding_dom"/>
</dbReference>
<name>A0A4R2D4P3_SHIGR</name>
<protein>
    <submittedName>
        <fullName evidence="3">Pyruvate/2-oxoglutarate dehydrogenase complex dihydrolipoamide dehydrogenase (E3) component</fullName>
    </submittedName>
</protein>
<dbReference type="Pfam" id="PF07992">
    <property type="entry name" value="Pyr_redox_2"/>
    <property type="match status" value="1"/>
</dbReference>
<proteinExistence type="predicted"/>
<evidence type="ECO:0000259" key="2">
    <source>
        <dbReference type="Pfam" id="PF07992"/>
    </source>
</evidence>
<dbReference type="EMBL" id="SLVX01000003">
    <property type="protein sequence ID" value="TCN46844.1"/>
    <property type="molecule type" value="Genomic_DNA"/>
</dbReference>
<feature type="domain" description="FAD/NAD(P)-binding" evidence="2">
    <location>
        <begin position="7"/>
        <end position="297"/>
    </location>
</feature>
<dbReference type="Gene3D" id="3.50.50.60">
    <property type="entry name" value="FAD/NAD(P)-binding domain"/>
    <property type="match status" value="2"/>
</dbReference>
<evidence type="ECO:0000256" key="1">
    <source>
        <dbReference type="ARBA" id="ARBA00023002"/>
    </source>
</evidence>
<organism evidence="3 4">
    <name type="scientific">Shinella granuli</name>
    <dbReference type="NCBI Taxonomy" id="323621"/>
    <lineage>
        <taxon>Bacteria</taxon>
        <taxon>Pseudomonadati</taxon>
        <taxon>Pseudomonadota</taxon>
        <taxon>Alphaproteobacteria</taxon>
        <taxon>Hyphomicrobiales</taxon>
        <taxon>Rhizobiaceae</taxon>
        <taxon>Shinella</taxon>
    </lineage>
</organism>
<keyword evidence="1" id="KW-0560">Oxidoreductase</keyword>
<dbReference type="PANTHER" id="PTHR42949">
    <property type="entry name" value="ANAEROBIC GLYCEROL-3-PHOSPHATE DEHYDROGENASE SUBUNIT B"/>
    <property type="match status" value="1"/>
</dbReference>
<sequence length="407" mass="44235">MSAADADVLVVGGGPSGVAAAIELRRQGRRVILLDREPALGGATRHCSHSPFGMLEFGRVYFGAAYGRKLAREAQKAGVDIRTGHSVVELAENGALFVTAGPGVERLTAERILVTTGAREKPRSARLISGDRPIGVVTTGTLQSYLAFHGLLPFRRPLIVGSELVSLSAVLTCLSHGARPVAMIEPRPHALARAPLSWFPTLAGVPFHRGAQIVDIIGRNRVEAVTIRRGEKLETLDCDGVLLTGQFTPESALFLQSAMGIDQGSAGPAVDQHGRALNPRYFAAGNVLRAVETGGWAFREGRAIGRTIAEDLRHEAEDGRPVPVTFDAPVKLVVPNILRRASSLPAAFRDFQLRFLRRAKGRLSLELEGREMWHARGTWMPERRILVPIPAEAPRAQHVHFRFREET</sequence>
<dbReference type="SUPFAM" id="SSF51905">
    <property type="entry name" value="FAD/NAD(P)-binding domain"/>
    <property type="match status" value="1"/>
</dbReference>
<accession>A0A4R2D4P3</accession>
<dbReference type="AlphaFoldDB" id="A0A4R2D4P3"/>
<dbReference type="Proteomes" id="UP000295351">
    <property type="component" value="Unassembled WGS sequence"/>
</dbReference>
<dbReference type="PANTHER" id="PTHR42949:SF3">
    <property type="entry name" value="ANAEROBIC GLYCEROL-3-PHOSPHATE DEHYDROGENASE SUBUNIT B"/>
    <property type="match status" value="1"/>
</dbReference>
<reference evidence="3 4" key="1">
    <citation type="submission" date="2019-03" db="EMBL/GenBank/DDBJ databases">
        <title>Genomic Encyclopedia of Type Strains, Phase IV (KMG-IV): sequencing the most valuable type-strain genomes for metagenomic binning, comparative biology and taxonomic classification.</title>
        <authorList>
            <person name="Goeker M."/>
        </authorList>
    </citation>
    <scope>NUCLEOTIDE SEQUENCE [LARGE SCALE GENOMIC DNA]</scope>
    <source>
        <strain evidence="3 4">DSM 18401</strain>
    </source>
</reference>
<dbReference type="PRINTS" id="PR00469">
    <property type="entry name" value="PNDRDTASEII"/>
</dbReference>
<keyword evidence="3" id="KW-0670">Pyruvate</keyword>
<comment type="caution">
    <text evidence="3">The sequence shown here is derived from an EMBL/GenBank/DDBJ whole genome shotgun (WGS) entry which is preliminary data.</text>
</comment>
<evidence type="ECO:0000313" key="3">
    <source>
        <dbReference type="EMBL" id="TCN46844.1"/>
    </source>
</evidence>
<dbReference type="GO" id="GO:0016491">
    <property type="term" value="F:oxidoreductase activity"/>
    <property type="evidence" value="ECO:0007669"/>
    <property type="project" value="UniProtKB-KW"/>
</dbReference>
<dbReference type="InterPro" id="IPR036188">
    <property type="entry name" value="FAD/NAD-bd_sf"/>
</dbReference>
<keyword evidence="4" id="KW-1185">Reference proteome</keyword>
<dbReference type="RefSeq" id="WP_133033449.1">
    <property type="nucleotide sequence ID" value="NZ_BAABEI010000012.1"/>
</dbReference>
<dbReference type="PRINTS" id="PR00368">
    <property type="entry name" value="FADPNR"/>
</dbReference>
<dbReference type="InterPro" id="IPR051691">
    <property type="entry name" value="Metab_Enz_Cyan_OpOx_G3PDH"/>
</dbReference>
<gene>
    <name evidence="3" type="ORF">EV665_10312</name>
</gene>